<name>A0AAV5WND6_9BILA</name>
<dbReference type="Proteomes" id="UP001432322">
    <property type="component" value="Unassembled WGS sequence"/>
</dbReference>
<dbReference type="EMBL" id="BTSY01000006">
    <property type="protein sequence ID" value="GMT33796.1"/>
    <property type="molecule type" value="Genomic_DNA"/>
</dbReference>
<comment type="caution">
    <text evidence="1">The sequence shown here is derived from an EMBL/GenBank/DDBJ whole genome shotgun (WGS) entry which is preliminary data.</text>
</comment>
<reference evidence="1" key="1">
    <citation type="submission" date="2023-10" db="EMBL/GenBank/DDBJ databases">
        <title>Genome assembly of Pristionchus species.</title>
        <authorList>
            <person name="Yoshida K."/>
            <person name="Sommer R.J."/>
        </authorList>
    </citation>
    <scope>NUCLEOTIDE SEQUENCE</scope>
    <source>
        <strain evidence="1">RS5133</strain>
    </source>
</reference>
<protein>
    <submittedName>
        <fullName evidence="1">Uncharacterized protein</fullName>
    </submittedName>
</protein>
<dbReference type="AlphaFoldDB" id="A0AAV5WND6"/>
<keyword evidence="2" id="KW-1185">Reference proteome</keyword>
<evidence type="ECO:0000313" key="1">
    <source>
        <dbReference type="EMBL" id="GMT33796.1"/>
    </source>
</evidence>
<organism evidence="1 2">
    <name type="scientific">Pristionchus fissidentatus</name>
    <dbReference type="NCBI Taxonomy" id="1538716"/>
    <lineage>
        <taxon>Eukaryota</taxon>
        <taxon>Metazoa</taxon>
        <taxon>Ecdysozoa</taxon>
        <taxon>Nematoda</taxon>
        <taxon>Chromadorea</taxon>
        <taxon>Rhabditida</taxon>
        <taxon>Rhabditina</taxon>
        <taxon>Diplogasteromorpha</taxon>
        <taxon>Diplogasteroidea</taxon>
        <taxon>Neodiplogasteridae</taxon>
        <taxon>Pristionchus</taxon>
    </lineage>
</organism>
<sequence length="181" mass="21072">MSFAARSEKPIDNLSARNSPVRDQQTIVHLPKMSQLIIMQDNGFNDQQIFEIVRRHHKVVKLPANLSDPLTLPRLIQFILASEEIERVELIVPSLYFNNFLTSIKDQEERDRILNITHGITPIIGDFEREGMYSTPVHCYYLEYHTWYLYLTSDNVPSGNKVSIVKGQMPDFLRPSHYLNE</sequence>
<evidence type="ECO:0000313" key="2">
    <source>
        <dbReference type="Proteomes" id="UP001432322"/>
    </source>
</evidence>
<gene>
    <name evidence="1" type="ORF">PFISCL1PPCAC_25093</name>
</gene>
<accession>A0AAV5WND6</accession>
<proteinExistence type="predicted"/>